<evidence type="ECO:0000256" key="6">
    <source>
        <dbReference type="PIRNR" id="PIRNR001123"/>
    </source>
</evidence>
<dbReference type="InterPro" id="IPR023367">
    <property type="entry name" value="Peptidase_M42_dom2"/>
</dbReference>
<dbReference type="GO" id="GO:0006508">
    <property type="term" value="P:proteolysis"/>
    <property type="evidence" value="ECO:0007669"/>
    <property type="project" value="UniProtKB-KW"/>
</dbReference>
<feature type="binding site" evidence="8">
    <location>
        <position position="180"/>
    </location>
    <ligand>
        <name>Zn(2+)</name>
        <dbReference type="ChEBI" id="CHEBI:29105"/>
        <label>2</label>
    </ligand>
</feature>
<dbReference type="Pfam" id="PF05343">
    <property type="entry name" value="Peptidase_M42"/>
    <property type="match status" value="1"/>
</dbReference>
<reference evidence="9" key="2">
    <citation type="journal article" date="2021" name="Microbiol. Resour. Announc.">
        <title>Complete Genome Sequence of Polycladomyces abyssicola JIR-001T, Isolated from Hemipelagic Sediment in Deep Seawater.</title>
        <authorList>
            <person name="Tsubouchi T."/>
            <person name="Kaneko Y."/>
        </authorList>
    </citation>
    <scope>NUCLEOTIDE SEQUENCE</scope>
    <source>
        <strain evidence="9">JIR-001</strain>
    </source>
</reference>
<feature type="binding site" evidence="8">
    <location>
        <position position="180"/>
    </location>
    <ligand>
        <name>Zn(2+)</name>
        <dbReference type="ChEBI" id="CHEBI:29105"/>
        <label>1</label>
    </ligand>
</feature>
<dbReference type="EMBL" id="AP024601">
    <property type="protein sequence ID" value="BCU81919.1"/>
    <property type="molecule type" value="Genomic_DNA"/>
</dbReference>
<dbReference type="PANTHER" id="PTHR32481:SF0">
    <property type="entry name" value="AMINOPEPTIDASE YPDE-RELATED"/>
    <property type="match status" value="1"/>
</dbReference>
<evidence type="ECO:0000256" key="1">
    <source>
        <dbReference type="ARBA" id="ARBA00006272"/>
    </source>
</evidence>
<feature type="binding site" evidence="8">
    <location>
        <position position="66"/>
    </location>
    <ligand>
        <name>Zn(2+)</name>
        <dbReference type="ChEBI" id="CHEBI:29105"/>
        <label>1</label>
    </ligand>
</feature>
<dbReference type="KEGG" id="pabs:JIR001_17020"/>
<name>A0A8D5UF21_9BACL</name>
<evidence type="ECO:0000313" key="10">
    <source>
        <dbReference type="Proteomes" id="UP000677436"/>
    </source>
</evidence>
<organism evidence="9 10">
    <name type="scientific">Polycladomyces abyssicola</name>
    <dbReference type="NCBI Taxonomy" id="1125966"/>
    <lineage>
        <taxon>Bacteria</taxon>
        <taxon>Bacillati</taxon>
        <taxon>Bacillota</taxon>
        <taxon>Bacilli</taxon>
        <taxon>Bacillales</taxon>
        <taxon>Thermoactinomycetaceae</taxon>
        <taxon>Polycladomyces</taxon>
    </lineage>
</organism>
<feature type="binding site" evidence="8">
    <location>
        <position position="323"/>
    </location>
    <ligand>
        <name>Zn(2+)</name>
        <dbReference type="ChEBI" id="CHEBI:29105"/>
        <label>2</label>
    </ligand>
</feature>
<keyword evidence="3" id="KW-0645">Protease</keyword>
<dbReference type="InterPro" id="IPR008007">
    <property type="entry name" value="Peptidase_M42"/>
</dbReference>
<feature type="binding site" evidence="8">
    <location>
        <position position="213"/>
    </location>
    <ligand>
        <name>Zn(2+)</name>
        <dbReference type="ChEBI" id="CHEBI:29105"/>
        <label>2</label>
    </ligand>
</feature>
<protein>
    <submittedName>
        <fullName evidence="9">Putative aminopeptidase YsdC</fullName>
    </submittedName>
</protein>
<keyword evidence="4 8" id="KW-0479">Metal-binding</keyword>
<dbReference type="InterPro" id="IPR051464">
    <property type="entry name" value="Peptidase_M42_aminopept"/>
</dbReference>
<proteinExistence type="inferred from homology"/>
<comment type="cofactor">
    <cofactor evidence="8">
        <name>a divalent metal cation</name>
        <dbReference type="ChEBI" id="CHEBI:60240"/>
    </cofactor>
    <text evidence="8">Binds 2 divalent metal cations per subunit.</text>
</comment>
<keyword evidence="10" id="KW-1185">Reference proteome</keyword>
<evidence type="ECO:0000256" key="7">
    <source>
        <dbReference type="PIRSR" id="PIRSR001123-1"/>
    </source>
</evidence>
<dbReference type="CDD" id="cd05656">
    <property type="entry name" value="M42_Frv"/>
    <property type="match status" value="1"/>
</dbReference>
<evidence type="ECO:0000256" key="3">
    <source>
        <dbReference type="ARBA" id="ARBA00022670"/>
    </source>
</evidence>
<dbReference type="GO" id="GO:0046872">
    <property type="term" value="F:metal ion binding"/>
    <property type="evidence" value="ECO:0007669"/>
    <property type="project" value="UniProtKB-UniRule"/>
</dbReference>
<reference evidence="9" key="1">
    <citation type="journal article" date="2013" name="Int. J. Syst. Evol. Microbiol.">
        <title>Polycladomyces abyssicola gen. nov., sp. nov., a thermophilic filamentous bacterium isolated from hemipelagic sediment.</title>
        <authorList>
            <person name="Tsubouchi T."/>
            <person name="Shimane Y."/>
            <person name="Mori K."/>
            <person name="Usui K."/>
            <person name="Hiraki T."/>
            <person name="Tame A."/>
            <person name="Uematsu K."/>
            <person name="Maruyama T."/>
            <person name="Hatada Y."/>
        </authorList>
    </citation>
    <scope>NUCLEOTIDE SEQUENCE</scope>
    <source>
        <strain evidence="9">JIR-001</strain>
    </source>
</reference>
<gene>
    <name evidence="9" type="primary">ysdC_2</name>
    <name evidence="9" type="ORF">JIR001_17020</name>
</gene>
<evidence type="ECO:0000313" key="9">
    <source>
        <dbReference type="EMBL" id="BCU81919.1"/>
    </source>
</evidence>
<dbReference type="AlphaFoldDB" id="A0A8D5UF21"/>
<dbReference type="SUPFAM" id="SSF101821">
    <property type="entry name" value="Aminopeptidase/glucanase lid domain"/>
    <property type="match status" value="1"/>
</dbReference>
<dbReference type="RefSeq" id="WP_212772332.1">
    <property type="nucleotide sequence ID" value="NZ_AP024601.1"/>
</dbReference>
<dbReference type="Gene3D" id="2.40.30.40">
    <property type="entry name" value="Peptidase M42, domain 2"/>
    <property type="match status" value="1"/>
</dbReference>
<sequence>MQPSLKVMLKEMTEAFGPSGYEQPVREVMRKWVEPHADDITTDNLGSLIAAKRGEQDRPRVMLAGHLDEVGWMVTRITDEGYLKFQPLGGWWSQVLPAQRVEIRTHQGTLLGVIGSQPPHVLPPAKRKEAVDLKDLFIDIGVADRKEAEAMGVRPGDPIVPHSPFTVMANPKYWLAKAMDNRMGCAVAVEVMRRLDQKSLPGTLYAVGTVMEEVGIRGAGTSAAVVDPDVAIVIDVGLGGDIPGTSPDQAPCHLGKGPLVVIYDALHIAHRGLLQLLRDTAKELDIPLQYESIDRGATDAGRIHLHHQGVPTISVGIPSRYIHSHTSIIHEDDLEQLVQLLTALVKKLDRTTVERLHQY</sequence>
<keyword evidence="5" id="KW-0378">Hydrolase</keyword>
<accession>A0A8D5UF21</accession>
<evidence type="ECO:0000256" key="8">
    <source>
        <dbReference type="PIRSR" id="PIRSR001123-2"/>
    </source>
</evidence>
<dbReference type="PIRSF" id="PIRSF001123">
    <property type="entry name" value="PepA_GA"/>
    <property type="match status" value="1"/>
</dbReference>
<feature type="binding site" evidence="8">
    <location>
        <position position="235"/>
    </location>
    <ligand>
        <name>Zn(2+)</name>
        <dbReference type="ChEBI" id="CHEBI:29105"/>
        <label>1</label>
    </ligand>
</feature>
<feature type="active site" description="Proton acceptor" evidence="7">
    <location>
        <position position="212"/>
    </location>
</feature>
<dbReference type="SUPFAM" id="SSF53187">
    <property type="entry name" value="Zn-dependent exopeptidases"/>
    <property type="match status" value="1"/>
</dbReference>
<evidence type="ECO:0000256" key="4">
    <source>
        <dbReference type="ARBA" id="ARBA00022723"/>
    </source>
</evidence>
<evidence type="ECO:0000256" key="5">
    <source>
        <dbReference type="ARBA" id="ARBA00022801"/>
    </source>
</evidence>
<dbReference type="Proteomes" id="UP000677436">
    <property type="component" value="Chromosome"/>
</dbReference>
<keyword evidence="2 9" id="KW-0031">Aminopeptidase</keyword>
<dbReference type="Gene3D" id="3.40.630.10">
    <property type="entry name" value="Zn peptidases"/>
    <property type="match status" value="1"/>
</dbReference>
<dbReference type="PANTHER" id="PTHR32481">
    <property type="entry name" value="AMINOPEPTIDASE"/>
    <property type="match status" value="1"/>
</dbReference>
<evidence type="ECO:0000256" key="2">
    <source>
        <dbReference type="ARBA" id="ARBA00022438"/>
    </source>
</evidence>
<comment type="similarity">
    <text evidence="1 6">Belongs to the peptidase M42 family.</text>
</comment>
<dbReference type="GO" id="GO:0004177">
    <property type="term" value="F:aminopeptidase activity"/>
    <property type="evidence" value="ECO:0007669"/>
    <property type="project" value="UniProtKB-UniRule"/>
</dbReference>